<dbReference type="Gene3D" id="1.10.357.140">
    <property type="entry name" value="UbiA prenyltransferase"/>
    <property type="match status" value="1"/>
</dbReference>
<dbReference type="RefSeq" id="WP_117180265.1">
    <property type="nucleotide sequence ID" value="NZ_QFZK01000030.1"/>
</dbReference>
<keyword evidence="3 6" id="KW-0812">Transmembrane</keyword>
<dbReference type="EMBL" id="QFZK01000030">
    <property type="protein sequence ID" value="RFO94815.1"/>
    <property type="molecule type" value="Genomic_DNA"/>
</dbReference>
<keyword evidence="8" id="KW-1185">Reference proteome</keyword>
<comment type="caution">
    <text evidence="7">The sequence shown here is derived from an EMBL/GenBank/DDBJ whole genome shotgun (WGS) entry which is preliminary data.</text>
</comment>
<evidence type="ECO:0000256" key="2">
    <source>
        <dbReference type="ARBA" id="ARBA00022475"/>
    </source>
</evidence>
<feature type="transmembrane region" description="Helical" evidence="6">
    <location>
        <begin position="262"/>
        <end position="281"/>
    </location>
</feature>
<feature type="transmembrane region" description="Helical" evidence="6">
    <location>
        <begin position="293"/>
        <end position="311"/>
    </location>
</feature>
<dbReference type="Proteomes" id="UP000260665">
    <property type="component" value="Unassembled WGS sequence"/>
</dbReference>
<proteinExistence type="predicted"/>
<evidence type="ECO:0000256" key="1">
    <source>
        <dbReference type="ARBA" id="ARBA00004141"/>
    </source>
</evidence>
<dbReference type="CDD" id="cd13963">
    <property type="entry name" value="PT_UbiA_2"/>
    <property type="match status" value="1"/>
</dbReference>
<protein>
    <submittedName>
        <fullName evidence="7">UbiA family prenyltransferase</fullName>
    </submittedName>
</protein>
<dbReference type="InterPro" id="IPR000537">
    <property type="entry name" value="UbiA_prenyltransferase"/>
</dbReference>
<dbReference type="InterPro" id="IPR039653">
    <property type="entry name" value="Prenyltransferase"/>
</dbReference>
<dbReference type="SUPFAM" id="SSF56784">
    <property type="entry name" value="HAD-like"/>
    <property type="match status" value="1"/>
</dbReference>
<feature type="transmembrane region" description="Helical" evidence="6">
    <location>
        <begin position="419"/>
        <end position="437"/>
    </location>
</feature>
<organism evidence="7 8">
    <name type="scientific">Rhodoferax lacus</name>
    <dbReference type="NCBI Taxonomy" id="2184758"/>
    <lineage>
        <taxon>Bacteria</taxon>
        <taxon>Pseudomonadati</taxon>
        <taxon>Pseudomonadota</taxon>
        <taxon>Betaproteobacteria</taxon>
        <taxon>Burkholderiales</taxon>
        <taxon>Comamonadaceae</taxon>
        <taxon>Rhodoferax</taxon>
    </lineage>
</organism>
<evidence type="ECO:0000313" key="7">
    <source>
        <dbReference type="EMBL" id="RFO94815.1"/>
    </source>
</evidence>
<name>A0A3E1R620_9BURK</name>
<dbReference type="AlphaFoldDB" id="A0A3E1R620"/>
<dbReference type="Gene3D" id="3.40.50.1000">
    <property type="entry name" value="HAD superfamily/HAD-like"/>
    <property type="match status" value="1"/>
</dbReference>
<feature type="transmembrane region" description="Helical" evidence="6">
    <location>
        <begin position="390"/>
        <end position="413"/>
    </location>
</feature>
<dbReference type="GO" id="GO:0005886">
    <property type="term" value="C:plasma membrane"/>
    <property type="evidence" value="ECO:0007669"/>
    <property type="project" value="TreeGrafter"/>
</dbReference>
<dbReference type="OrthoDB" id="9803632at2"/>
<dbReference type="Pfam" id="PF01040">
    <property type="entry name" value="UbiA"/>
    <property type="match status" value="1"/>
</dbReference>
<evidence type="ECO:0000256" key="3">
    <source>
        <dbReference type="ARBA" id="ARBA00022692"/>
    </source>
</evidence>
<dbReference type="GO" id="GO:0016765">
    <property type="term" value="F:transferase activity, transferring alkyl or aryl (other than methyl) groups"/>
    <property type="evidence" value="ECO:0007669"/>
    <property type="project" value="InterPro"/>
</dbReference>
<gene>
    <name evidence="7" type="ORF">DIC66_21625</name>
</gene>
<evidence type="ECO:0000313" key="8">
    <source>
        <dbReference type="Proteomes" id="UP000260665"/>
    </source>
</evidence>
<dbReference type="InterPro" id="IPR036412">
    <property type="entry name" value="HAD-like_sf"/>
</dbReference>
<dbReference type="InterPro" id="IPR044878">
    <property type="entry name" value="UbiA_sf"/>
</dbReference>
<keyword evidence="7" id="KW-0808">Transferase</keyword>
<evidence type="ECO:0000256" key="4">
    <source>
        <dbReference type="ARBA" id="ARBA00022989"/>
    </source>
</evidence>
<dbReference type="GO" id="GO:0009247">
    <property type="term" value="P:glycolipid biosynthetic process"/>
    <property type="evidence" value="ECO:0007669"/>
    <property type="project" value="TreeGrafter"/>
</dbReference>
<evidence type="ECO:0000256" key="6">
    <source>
        <dbReference type="SAM" id="Phobius"/>
    </source>
</evidence>
<keyword evidence="5 6" id="KW-0472">Membrane</keyword>
<dbReference type="PANTHER" id="PTHR11048">
    <property type="entry name" value="PRENYLTRANSFERASES"/>
    <property type="match status" value="1"/>
</dbReference>
<reference evidence="7 8" key="1">
    <citation type="submission" date="2018-05" db="EMBL/GenBank/DDBJ databases">
        <title>Rhodoferax soyangensis sp.nov., isolated from an oligotrophic freshwater lake.</title>
        <authorList>
            <person name="Park M."/>
        </authorList>
    </citation>
    <scope>NUCLEOTIDE SEQUENCE [LARGE SCALE GENOMIC DNA]</scope>
    <source>
        <strain evidence="7 8">IMCC26218</strain>
    </source>
</reference>
<sequence>MKQPPAPVPLVVDMDGTLLRTDTLLESLFAAARAKPLWLLQRLLSLPWAMARLKQDLTGVAALDAKTLPIYQPLVDYLREQKRLGRILILATGSDYGIAMAVANRCALFDKVLASDGTLNLSGESKKDRLVSAYGIKGFDYIGNSSGDLPVWASARQGWAVNPSVYLRSEIRRMPHVQRFNSDARIDLASYISAIRVSHWMKNLLLLVPLLLDHKQYDSTTLFNVFLALACFCLAASGVYLLNDLLDLGTDRQHPHKRRRALASGALPIQRALVLLAGFWWASWCIAMFLPSAFRVCLFIYLLLMLVYTLYLKNIPFVDAATLAVGYCLRITAGALAAGALVSSWLLTCSGLMFFGLALLKRYAEMVTLRDLMGVNTPVRGYSMDRASSVAGVGISACCVACGLFAYFPLAIAAGEGRLATWMVGALSLLWVAHMWMMAYRGRIQDDPVSFALHDPASRVLGLLTLTASLADI</sequence>
<feature type="transmembrane region" description="Helical" evidence="6">
    <location>
        <begin position="331"/>
        <end position="360"/>
    </location>
</feature>
<keyword evidence="2" id="KW-1003">Cell membrane</keyword>
<accession>A0A3E1R620</accession>
<dbReference type="NCBIfam" id="NF006088">
    <property type="entry name" value="PRK08238.1"/>
    <property type="match status" value="1"/>
</dbReference>
<keyword evidence="4 6" id="KW-1133">Transmembrane helix</keyword>
<dbReference type="PANTHER" id="PTHR11048:SF5">
    <property type="entry name" value="DECAPRENYL-PHOSPHATE PHOSPHORIBOSYLTRANSFERASE"/>
    <property type="match status" value="1"/>
</dbReference>
<comment type="subcellular location">
    <subcellularLocation>
        <location evidence="1">Membrane</location>
        <topology evidence="1">Multi-pass membrane protein</topology>
    </subcellularLocation>
</comment>
<dbReference type="InterPro" id="IPR023214">
    <property type="entry name" value="HAD_sf"/>
</dbReference>
<evidence type="ECO:0000256" key="5">
    <source>
        <dbReference type="ARBA" id="ARBA00023136"/>
    </source>
</evidence>
<feature type="transmembrane region" description="Helical" evidence="6">
    <location>
        <begin position="222"/>
        <end position="242"/>
    </location>
</feature>